<gene>
    <name evidence="2" type="ORF">HGRIS_005043</name>
</gene>
<sequence length="261" mass="28604">MSASSSRRVLTRQQRIALANDAGIAAPALTPAERAREKKLREDPIANVIGPLYVDCRRCGTRIKLSPKSVYDPFHWKTHRERCLRKPAGAAVAPRHAQDNSSKTELDQDADESTICPPARSISAEGDIAIPVTPPLTPDYRDEVEVQSDRDAGSEDSMTAPPDVNQASPVTKKATQLGNRSDAHRPPGGTVIATAGYQEHWKRWDWSCLKPRAFFVSEHEAAAGSLIDGINDPTMDKRERQLRRDAILSLSLLSQSAPPVS</sequence>
<feature type="compositionally biased region" description="Basic and acidic residues" evidence="1">
    <location>
        <begin position="96"/>
        <end position="106"/>
    </location>
</feature>
<evidence type="ECO:0000256" key="1">
    <source>
        <dbReference type="SAM" id="MobiDB-lite"/>
    </source>
</evidence>
<feature type="compositionally biased region" description="Basic and acidic residues" evidence="1">
    <location>
        <begin position="139"/>
        <end position="153"/>
    </location>
</feature>
<proteinExistence type="predicted"/>
<comment type="caution">
    <text evidence="2">The sequence shown here is derived from an EMBL/GenBank/DDBJ whole genome shotgun (WGS) entry which is preliminary data.</text>
</comment>
<dbReference type="EMBL" id="JASNQZ010000008">
    <property type="protein sequence ID" value="KAL0953869.1"/>
    <property type="molecule type" value="Genomic_DNA"/>
</dbReference>
<evidence type="ECO:0000313" key="3">
    <source>
        <dbReference type="Proteomes" id="UP001556367"/>
    </source>
</evidence>
<accession>A0ABR3JDT8</accession>
<evidence type="ECO:0000313" key="2">
    <source>
        <dbReference type="EMBL" id="KAL0953869.1"/>
    </source>
</evidence>
<keyword evidence="3" id="KW-1185">Reference proteome</keyword>
<name>A0ABR3JDT8_9AGAR</name>
<organism evidence="2 3">
    <name type="scientific">Hohenbuehelia grisea</name>
    <dbReference type="NCBI Taxonomy" id="104357"/>
    <lineage>
        <taxon>Eukaryota</taxon>
        <taxon>Fungi</taxon>
        <taxon>Dikarya</taxon>
        <taxon>Basidiomycota</taxon>
        <taxon>Agaricomycotina</taxon>
        <taxon>Agaricomycetes</taxon>
        <taxon>Agaricomycetidae</taxon>
        <taxon>Agaricales</taxon>
        <taxon>Pleurotineae</taxon>
        <taxon>Pleurotaceae</taxon>
        <taxon>Hohenbuehelia</taxon>
    </lineage>
</organism>
<feature type="compositionally biased region" description="Polar residues" evidence="1">
    <location>
        <begin position="165"/>
        <end position="179"/>
    </location>
</feature>
<feature type="region of interest" description="Disordered" evidence="1">
    <location>
        <begin position="87"/>
        <end position="189"/>
    </location>
</feature>
<dbReference type="Proteomes" id="UP001556367">
    <property type="component" value="Unassembled WGS sequence"/>
</dbReference>
<reference evidence="3" key="1">
    <citation type="submission" date="2024-06" db="EMBL/GenBank/DDBJ databases">
        <title>Multi-omics analyses provide insights into the biosynthesis of the anticancer antibiotic pleurotin in Hohenbuehelia grisea.</title>
        <authorList>
            <person name="Weaver J.A."/>
            <person name="Alberti F."/>
        </authorList>
    </citation>
    <scope>NUCLEOTIDE SEQUENCE [LARGE SCALE GENOMIC DNA]</scope>
    <source>
        <strain evidence="3">T-177</strain>
    </source>
</reference>
<protein>
    <submittedName>
        <fullName evidence="2">Uncharacterized protein</fullName>
    </submittedName>
</protein>